<keyword evidence="6" id="KW-0449">Lipoprotein</keyword>
<dbReference type="HOGENOM" id="CLU_065982_2_0_7"/>
<feature type="domain" description="Outer membrane lipoprotein BamD-like" evidence="5">
    <location>
        <begin position="27"/>
        <end position="204"/>
    </location>
</feature>
<dbReference type="PANTHER" id="PTHR37423:SF6">
    <property type="entry name" value="CELL DIVISION COORDINATOR CPOB"/>
    <property type="match status" value="1"/>
</dbReference>
<dbReference type="PANTHER" id="PTHR37423">
    <property type="entry name" value="SOLUBLE LYTIC MUREIN TRANSGLYCOSYLASE-RELATED"/>
    <property type="match status" value="1"/>
</dbReference>
<dbReference type="STRING" id="651182.TOL2_C00630"/>
<evidence type="ECO:0000313" key="6">
    <source>
        <dbReference type="EMBL" id="CCK78233.1"/>
    </source>
</evidence>
<dbReference type="RefSeq" id="WP_014955591.1">
    <property type="nucleotide sequence ID" value="NC_018645.1"/>
</dbReference>
<dbReference type="Proteomes" id="UP000007347">
    <property type="component" value="Chromosome"/>
</dbReference>
<evidence type="ECO:0000313" key="7">
    <source>
        <dbReference type="Proteomes" id="UP000007347"/>
    </source>
</evidence>
<dbReference type="Gene3D" id="1.25.40.10">
    <property type="entry name" value="Tetratricopeptide repeat domain"/>
    <property type="match status" value="1"/>
</dbReference>
<dbReference type="InterPro" id="IPR017689">
    <property type="entry name" value="BamD"/>
</dbReference>
<gene>
    <name evidence="6" type="ordered locus">TOL2_C00630</name>
</gene>
<dbReference type="Pfam" id="PF13525">
    <property type="entry name" value="YfiO"/>
    <property type="match status" value="1"/>
</dbReference>
<protein>
    <submittedName>
        <fullName evidence="6">Putative DNA uptake lipoprotein</fullName>
    </submittedName>
</protein>
<feature type="signal peptide" evidence="4">
    <location>
        <begin position="1"/>
        <end position="20"/>
    </location>
</feature>
<dbReference type="AlphaFoldDB" id="K0NF19"/>
<accession>K0NF19</accession>
<dbReference type="NCBIfam" id="TIGR03302">
    <property type="entry name" value="OM_YfiO"/>
    <property type="match status" value="1"/>
</dbReference>
<feature type="chain" id="PRO_5009015819" evidence="4">
    <location>
        <begin position="21"/>
        <end position="216"/>
    </location>
</feature>
<keyword evidence="1 4" id="KW-0732">Signal</keyword>
<evidence type="ECO:0000259" key="5">
    <source>
        <dbReference type="Pfam" id="PF13525"/>
    </source>
</evidence>
<dbReference type="PROSITE" id="PS51257">
    <property type="entry name" value="PROKAR_LIPOPROTEIN"/>
    <property type="match status" value="1"/>
</dbReference>
<dbReference type="HAMAP" id="MF_00922">
    <property type="entry name" value="OM_assembly_BamD"/>
    <property type="match status" value="1"/>
</dbReference>
<dbReference type="InterPro" id="IPR039565">
    <property type="entry name" value="BamD-like"/>
</dbReference>
<proteinExistence type="inferred from homology"/>
<evidence type="ECO:0000256" key="1">
    <source>
        <dbReference type="ARBA" id="ARBA00022729"/>
    </source>
</evidence>
<keyword evidence="3" id="KW-0998">Cell outer membrane</keyword>
<keyword evidence="2" id="KW-0472">Membrane</keyword>
<keyword evidence="7" id="KW-1185">Reference proteome</keyword>
<dbReference type="EMBL" id="FO203503">
    <property type="protein sequence ID" value="CCK78233.1"/>
    <property type="molecule type" value="Genomic_DNA"/>
</dbReference>
<dbReference type="KEGG" id="dto:TOL2_C00630"/>
<organism evidence="6 7">
    <name type="scientific">Desulfobacula toluolica (strain DSM 7467 / Tol2)</name>
    <dbReference type="NCBI Taxonomy" id="651182"/>
    <lineage>
        <taxon>Bacteria</taxon>
        <taxon>Pseudomonadati</taxon>
        <taxon>Thermodesulfobacteriota</taxon>
        <taxon>Desulfobacteria</taxon>
        <taxon>Desulfobacterales</taxon>
        <taxon>Desulfobacteraceae</taxon>
        <taxon>Desulfobacula</taxon>
    </lineage>
</organism>
<dbReference type="SUPFAM" id="SSF48452">
    <property type="entry name" value="TPR-like"/>
    <property type="match status" value="1"/>
</dbReference>
<dbReference type="InterPro" id="IPR011990">
    <property type="entry name" value="TPR-like_helical_dom_sf"/>
</dbReference>
<evidence type="ECO:0000256" key="3">
    <source>
        <dbReference type="ARBA" id="ARBA00023237"/>
    </source>
</evidence>
<sequence length="216" mass="25443">MKKLILFFMMALWFSGCAWFETSHEMEKTAEQLVSEGSSAFAAGDYKDAVKAYTDLKDWYPFSKYAILAELKIADAHYELEAYDEAIFAYEEFENMHPKNEAVPYIIYRIGLCWFNRLDSIDRDHAPAKNSLTQFHRLIDQFPESEYAQKAEKHIKICVDSLSKHELYVANFYMKTEKYKAALKRYEYLIENYPDSEESKQALNKIPRCRELANKK</sequence>
<evidence type="ECO:0000256" key="4">
    <source>
        <dbReference type="SAM" id="SignalP"/>
    </source>
</evidence>
<dbReference type="OrthoDB" id="9781894at2"/>
<reference evidence="6 7" key="1">
    <citation type="journal article" date="2013" name="Environ. Microbiol.">
        <title>Complete genome, catabolic sub-proteomes and key-metabolites of Desulfobacula toluolica Tol2, a marine, aromatic compound-degrading, sulfate-reducing bacterium.</title>
        <authorList>
            <person name="Wohlbrand L."/>
            <person name="Jacob J.H."/>
            <person name="Kube M."/>
            <person name="Mussmann M."/>
            <person name="Jarling R."/>
            <person name="Beck A."/>
            <person name="Amann R."/>
            <person name="Wilkes H."/>
            <person name="Reinhardt R."/>
            <person name="Rabus R."/>
        </authorList>
    </citation>
    <scope>NUCLEOTIDE SEQUENCE [LARGE SCALE GENOMIC DNA]</scope>
    <source>
        <strain evidence="7">DSM 7467 / Tol2</strain>
    </source>
</reference>
<name>K0NF19_DESTT</name>
<evidence type="ECO:0000256" key="2">
    <source>
        <dbReference type="ARBA" id="ARBA00023136"/>
    </source>
</evidence>